<evidence type="ECO:0000313" key="3">
    <source>
        <dbReference type="Proteomes" id="UP000556869"/>
    </source>
</evidence>
<gene>
    <name evidence="2" type="ORF">GGR96_000130</name>
</gene>
<dbReference type="Proteomes" id="UP000556869">
    <property type="component" value="Unassembled WGS sequence"/>
</dbReference>
<organism evidence="2 3">
    <name type="scientific">Thalassospira tepidiphila</name>
    <dbReference type="NCBI Taxonomy" id="393657"/>
    <lineage>
        <taxon>Bacteria</taxon>
        <taxon>Pseudomonadati</taxon>
        <taxon>Pseudomonadota</taxon>
        <taxon>Alphaproteobacteria</taxon>
        <taxon>Rhodospirillales</taxon>
        <taxon>Thalassospiraceae</taxon>
        <taxon>Thalassospira</taxon>
    </lineage>
</organism>
<sequence length="399" mass="43552">MNFSEATFGAGNLDFSRAKFGSGKVDFSKANFRDGNVTFFLANFGDGEVDFYGATFGDGNVDFSDATFGDGNVDFLGTTFGDGNVNFFAATFGDGNVNFTEANFGAGNLDFYAANFGDGNVNFDLVTLCDGSVIFTEAKLATLYFNPTTIGACRIEAEDLSIKNRAVFEFPLSAEALTFLSLQGASFDGPLRLSGNIGTIPDLRATRSTHQVDLSALKVNLRRVWQWRSWPPKLSPVAEDPTDGAKSGRLKEIAETNRDHHAALRFSADENRARRWRETSWLGSVLDMAFSVCSDYGQNILRPLAALLIFTVVFTLLYKAMKTPVSADVGSMWEEALLLSVSNSVPFLPQSSILRTDAIDVLYCGTPSLAVYAIMIAQGVFSFIFLFLVGLGLRNRFRL</sequence>
<dbReference type="EMBL" id="JAATJD010000001">
    <property type="protein sequence ID" value="NJB73058.1"/>
    <property type="molecule type" value="Genomic_DNA"/>
</dbReference>
<keyword evidence="1" id="KW-1133">Transmembrane helix</keyword>
<evidence type="ECO:0000313" key="2">
    <source>
        <dbReference type="EMBL" id="NJB73058.1"/>
    </source>
</evidence>
<keyword evidence="1" id="KW-0812">Transmembrane</keyword>
<name>A0ABX0WUN1_9PROT</name>
<feature type="transmembrane region" description="Helical" evidence="1">
    <location>
        <begin position="369"/>
        <end position="393"/>
    </location>
</feature>
<comment type="caution">
    <text evidence="2">The sequence shown here is derived from an EMBL/GenBank/DDBJ whole genome shotgun (WGS) entry which is preliminary data.</text>
</comment>
<proteinExistence type="predicted"/>
<accession>A0ABX0WUN1</accession>
<evidence type="ECO:0000256" key="1">
    <source>
        <dbReference type="SAM" id="Phobius"/>
    </source>
</evidence>
<keyword evidence="3" id="KW-1185">Reference proteome</keyword>
<reference evidence="2 3" key="1">
    <citation type="submission" date="2020-03" db="EMBL/GenBank/DDBJ databases">
        <title>Genomic Encyclopedia of Type Strains, Phase IV (KMG-IV): sequencing the most valuable type-strain genomes for metagenomic binning, comparative biology and taxonomic classification.</title>
        <authorList>
            <person name="Goeker M."/>
        </authorList>
    </citation>
    <scope>NUCLEOTIDE SEQUENCE [LARGE SCALE GENOMIC DNA]</scope>
    <source>
        <strain evidence="2 3">DSM 18888</strain>
    </source>
</reference>
<keyword evidence="1" id="KW-0472">Membrane</keyword>
<protein>
    <recommendedName>
        <fullName evidence="4">Pentapeptide repeat-containing protein</fullName>
    </recommendedName>
</protein>
<evidence type="ECO:0008006" key="4">
    <source>
        <dbReference type="Google" id="ProtNLM"/>
    </source>
</evidence>